<feature type="repeat" description="PPR" evidence="3">
    <location>
        <begin position="207"/>
        <end position="241"/>
    </location>
</feature>
<reference evidence="4" key="1">
    <citation type="submission" date="2023-10" db="EMBL/GenBank/DDBJ databases">
        <title>Chromosome-level genome of the transformable northern wattle, Acacia crassicarpa.</title>
        <authorList>
            <person name="Massaro I."/>
            <person name="Sinha N.R."/>
            <person name="Poethig S."/>
            <person name="Leichty A.R."/>
        </authorList>
    </citation>
    <scope>NUCLEOTIDE SEQUENCE</scope>
    <source>
        <strain evidence="4">Acra3RX</strain>
        <tissue evidence="4">Leaf</tissue>
    </source>
</reference>
<evidence type="ECO:0000313" key="4">
    <source>
        <dbReference type="EMBL" id="KAK4258986.1"/>
    </source>
</evidence>
<feature type="repeat" description="PPR" evidence="3">
    <location>
        <begin position="172"/>
        <end position="206"/>
    </location>
</feature>
<proteinExistence type="inferred from homology"/>
<keyword evidence="5" id="KW-1185">Reference proteome</keyword>
<dbReference type="InterPro" id="IPR050667">
    <property type="entry name" value="PPR-containing_protein"/>
</dbReference>
<dbReference type="PANTHER" id="PTHR47939">
    <property type="entry name" value="MEMBRANE-ASSOCIATED SALT-INDUCIBLE PROTEIN-LIKE"/>
    <property type="match status" value="1"/>
</dbReference>
<dbReference type="Pfam" id="PF13812">
    <property type="entry name" value="PPR_3"/>
    <property type="match status" value="1"/>
</dbReference>
<sequence>MSIFCRLRQAYPKRYYSTILSSDSSKPLSSIEKSRAALSLIKTEKNPERILEICRAASLTPVTHIDRVTFSLAVSKLSKFSHFEGIRQFLEELKTRPDLRNERYVSHAIVLYGQADMLDYAIRSFKEMEELGIHRSVKSLNALLFAGILAKNFKEVSRIYLEFPKIYQIEPNLDTYNTVIKAFCESGSSSSVYSVLAEMDRKCVRPNATTFNTWIAGFYKEEKFQEVGKVLELMKKHGIKPSLSTYNIRIQSLCKLKRSSEAKALFDGMISMGRKPNSDTYSQLIHGLCKDDHFEEAKKLFEDMKKRGFKPDSNCYFTLVHFLCQCGDFETALLIAKESMDKNWIPVISSMKKLVNGLVSISKVHEAKDLIKQIKEKFTENSDKWDEIEAGLPQQ</sequence>
<dbReference type="InterPro" id="IPR011990">
    <property type="entry name" value="TPR-like_helical_dom_sf"/>
</dbReference>
<dbReference type="Pfam" id="PF13041">
    <property type="entry name" value="PPR_2"/>
    <property type="match status" value="2"/>
</dbReference>
<keyword evidence="2" id="KW-0677">Repeat</keyword>
<comment type="similarity">
    <text evidence="1">Belongs to the PPR family. P subfamily.</text>
</comment>
<feature type="repeat" description="PPR" evidence="3">
    <location>
        <begin position="277"/>
        <end position="311"/>
    </location>
</feature>
<evidence type="ECO:0000256" key="3">
    <source>
        <dbReference type="PROSITE-ProRule" id="PRU00708"/>
    </source>
</evidence>
<name>A0AAE1MGB6_9FABA</name>
<protein>
    <recommendedName>
        <fullName evidence="6">Pentatricopeptide repeat-containing protein</fullName>
    </recommendedName>
</protein>
<dbReference type="FunFam" id="1.25.40.10:FF:002935">
    <property type="entry name" value="Pentatricopeptide repeat-containing protein At1g61870, mitochondrial"/>
    <property type="match status" value="1"/>
</dbReference>
<gene>
    <name evidence="4" type="ORF">QN277_005370</name>
</gene>
<accession>A0AAE1MGB6</accession>
<organism evidence="4 5">
    <name type="scientific">Acacia crassicarpa</name>
    <name type="common">northern wattle</name>
    <dbReference type="NCBI Taxonomy" id="499986"/>
    <lineage>
        <taxon>Eukaryota</taxon>
        <taxon>Viridiplantae</taxon>
        <taxon>Streptophyta</taxon>
        <taxon>Embryophyta</taxon>
        <taxon>Tracheophyta</taxon>
        <taxon>Spermatophyta</taxon>
        <taxon>Magnoliopsida</taxon>
        <taxon>eudicotyledons</taxon>
        <taxon>Gunneridae</taxon>
        <taxon>Pentapetalae</taxon>
        <taxon>rosids</taxon>
        <taxon>fabids</taxon>
        <taxon>Fabales</taxon>
        <taxon>Fabaceae</taxon>
        <taxon>Caesalpinioideae</taxon>
        <taxon>mimosoid clade</taxon>
        <taxon>Acacieae</taxon>
        <taxon>Acacia</taxon>
    </lineage>
</organism>
<comment type="caution">
    <text evidence="4">The sequence shown here is derived from an EMBL/GenBank/DDBJ whole genome shotgun (WGS) entry which is preliminary data.</text>
</comment>
<dbReference type="InterPro" id="IPR002885">
    <property type="entry name" value="PPR_rpt"/>
</dbReference>
<evidence type="ECO:0000256" key="2">
    <source>
        <dbReference type="ARBA" id="ARBA00022737"/>
    </source>
</evidence>
<evidence type="ECO:0000313" key="5">
    <source>
        <dbReference type="Proteomes" id="UP001293593"/>
    </source>
</evidence>
<dbReference type="AlphaFoldDB" id="A0AAE1MGB6"/>
<feature type="repeat" description="PPR" evidence="3">
    <location>
        <begin position="242"/>
        <end position="276"/>
    </location>
</feature>
<dbReference type="PROSITE" id="PS51375">
    <property type="entry name" value="PPR"/>
    <property type="match status" value="5"/>
</dbReference>
<evidence type="ECO:0008006" key="6">
    <source>
        <dbReference type="Google" id="ProtNLM"/>
    </source>
</evidence>
<dbReference type="Proteomes" id="UP001293593">
    <property type="component" value="Unassembled WGS sequence"/>
</dbReference>
<feature type="repeat" description="PPR" evidence="3">
    <location>
        <begin position="312"/>
        <end position="346"/>
    </location>
</feature>
<evidence type="ECO:0000256" key="1">
    <source>
        <dbReference type="ARBA" id="ARBA00007626"/>
    </source>
</evidence>
<dbReference type="Pfam" id="PF01535">
    <property type="entry name" value="PPR"/>
    <property type="match status" value="1"/>
</dbReference>
<dbReference type="PANTHER" id="PTHR47939:SF9">
    <property type="entry name" value="(WILD MALAYSIAN BANANA) HYPOTHETICAL PROTEIN"/>
    <property type="match status" value="1"/>
</dbReference>
<dbReference type="Gene3D" id="1.25.40.10">
    <property type="entry name" value="Tetratricopeptide repeat domain"/>
    <property type="match status" value="3"/>
</dbReference>
<dbReference type="NCBIfam" id="TIGR00756">
    <property type="entry name" value="PPR"/>
    <property type="match status" value="4"/>
</dbReference>
<dbReference type="EMBL" id="JAWXYG010000011">
    <property type="protein sequence ID" value="KAK4258986.1"/>
    <property type="molecule type" value="Genomic_DNA"/>
</dbReference>